<dbReference type="Pfam" id="PF01872">
    <property type="entry name" value="RibD_C"/>
    <property type="match status" value="1"/>
</dbReference>
<evidence type="ECO:0000313" key="2">
    <source>
        <dbReference type="EMBL" id="GLV60471.1"/>
    </source>
</evidence>
<dbReference type="SUPFAM" id="SSF53597">
    <property type="entry name" value="Dihydrofolate reductase-like"/>
    <property type="match status" value="1"/>
</dbReference>
<reference evidence="2 3" key="1">
    <citation type="submission" date="2023-02" db="EMBL/GenBank/DDBJ databases">
        <title>Dictyobacter halimunensis sp. nov., a new member of the class Ktedonobacteria from forest soil in a geothermal area.</title>
        <authorList>
            <person name="Rachmania M.K."/>
            <person name="Ningsih F."/>
            <person name="Sakai Y."/>
            <person name="Yabe S."/>
            <person name="Yokota A."/>
            <person name="Sjamsuridzal W."/>
        </authorList>
    </citation>
    <scope>NUCLEOTIDE SEQUENCE [LARGE SCALE GENOMIC DNA]</scope>
    <source>
        <strain evidence="2 3">S3.2.2.5</strain>
    </source>
</reference>
<dbReference type="Proteomes" id="UP001344906">
    <property type="component" value="Unassembled WGS sequence"/>
</dbReference>
<dbReference type="InterPro" id="IPR050765">
    <property type="entry name" value="Riboflavin_Biosynth_HTPR"/>
</dbReference>
<dbReference type="EMBL" id="BSRI01000002">
    <property type="protein sequence ID" value="GLV60471.1"/>
    <property type="molecule type" value="Genomic_DNA"/>
</dbReference>
<proteinExistence type="predicted"/>
<evidence type="ECO:0000259" key="1">
    <source>
        <dbReference type="Pfam" id="PF01872"/>
    </source>
</evidence>
<protein>
    <submittedName>
        <fullName evidence="2">Dihydrofolate reductase</fullName>
    </submittedName>
</protein>
<accession>A0ABQ6G6N2</accession>
<dbReference type="InterPro" id="IPR002734">
    <property type="entry name" value="RibDG_C"/>
</dbReference>
<sequence length="201" mass="22134">MRKVIVLEFITLDGVIQAVGGPEEDTSGGFAYGGWVAHYDDNVAGTVIHKQMSMPFDLLLGRKTFEIWEPYWPQHADIWPGVMSATKYVASNTMTSSEWQPSVFLGGDIAEKISQLKQQEGPNLHVYGSANLVQTLMKHDLVDEFWLKIYPLTLGSGKRLFVDGTIPASFKVTESQVSPHGIIIVNYERAGAVTTGTVSES</sequence>
<dbReference type="InterPro" id="IPR024072">
    <property type="entry name" value="DHFR-like_dom_sf"/>
</dbReference>
<dbReference type="PANTHER" id="PTHR38011:SF2">
    <property type="entry name" value="BIFUNCTIONAL DEAMINASE-REDUCTASE DOMAIN PROTEIN"/>
    <property type="match status" value="1"/>
</dbReference>
<comment type="caution">
    <text evidence="2">The sequence shown here is derived from an EMBL/GenBank/DDBJ whole genome shotgun (WGS) entry which is preliminary data.</text>
</comment>
<keyword evidence="3" id="KW-1185">Reference proteome</keyword>
<evidence type="ECO:0000313" key="3">
    <source>
        <dbReference type="Proteomes" id="UP001344906"/>
    </source>
</evidence>
<feature type="domain" description="Bacterial bifunctional deaminase-reductase C-terminal" evidence="1">
    <location>
        <begin position="2"/>
        <end position="183"/>
    </location>
</feature>
<dbReference type="Gene3D" id="3.40.430.10">
    <property type="entry name" value="Dihydrofolate Reductase, subunit A"/>
    <property type="match status" value="1"/>
</dbReference>
<gene>
    <name evidence="2" type="primary">folA_2</name>
    <name evidence="2" type="ORF">KDH_72900</name>
</gene>
<organism evidence="2 3">
    <name type="scientific">Dictyobacter halimunensis</name>
    <dbReference type="NCBI Taxonomy" id="3026934"/>
    <lineage>
        <taxon>Bacteria</taxon>
        <taxon>Bacillati</taxon>
        <taxon>Chloroflexota</taxon>
        <taxon>Ktedonobacteria</taxon>
        <taxon>Ktedonobacterales</taxon>
        <taxon>Dictyobacteraceae</taxon>
        <taxon>Dictyobacter</taxon>
    </lineage>
</organism>
<dbReference type="PANTHER" id="PTHR38011">
    <property type="entry name" value="DIHYDROFOLATE REDUCTASE FAMILY PROTEIN (AFU_ORTHOLOGUE AFUA_8G06820)"/>
    <property type="match status" value="1"/>
</dbReference>
<dbReference type="RefSeq" id="WP_338257548.1">
    <property type="nucleotide sequence ID" value="NZ_BSRI01000002.1"/>
</dbReference>
<name>A0ABQ6G6N2_9CHLR</name>